<dbReference type="Gene3D" id="1.20.1280.290">
    <property type="match status" value="1"/>
</dbReference>
<proteinExistence type="predicted"/>
<organism evidence="2 3">
    <name type="scientific">Ancylobacter crimeensis</name>
    <dbReference type="NCBI Taxonomy" id="2579147"/>
    <lineage>
        <taxon>Bacteria</taxon>
        <taxon>Pseudomonadati</taxon>
        <taxon>Pseudomonadota</taxon>
        <taxon>Alphaproteobacteria</taxon>
        <taxon>Hyphomicrobiales</taxon>
        <taxon>Xanthobacteraceae</taxon>
        <taxon>Ancylobacter</taxon>
    </lineage>
</organism>
<sequence>MTSLQTEIIGSLAAVLTTLCWLPQTVKLLRTRETRDLSFVAYAALAAGVALWLVYGLLIGSVPVIAANAASLVLVIGILSLKLRYG</sequence>
<keyword evidence="1" id="KW-1133">Transmembrane helix</keyword>
<reference evidence="2 3" key="1">
    <citation type="submission" date="2022-04" db="EMBL/GenBank/DDBJ databases">
        <authorList>
            <person name="Grouzdev D.S."/>
            <person name="Pantiukh K.S."/>
            <person name="Krutkina M.S."/>
        </authorList>
    </citation>
    <scope>NUCLEOTIDE SEQUENCE [LARGE SCALE GENOMIC DNA]</scope>
    <source>
        <strain evidence="2 3">6x-1</strain>
    </source>
</reference>
<evidence type="ECO:0000313" key="3">
    <source>
        <dbReference type="Proteomes" id="UP001203284"/>
    </source>
</evidence>
<accession>A0ABT0D9X2</accession>
<name>A0ABT0D9X2_9HYPH</name>
<gene>
    <name evidence="2" type="ORF">MWN34_07485</name>
</gene>
<keyword evidence="3" id="KW-1185">Reference proteome</keyword>
<protein>
    <submittedName>
        <fullName evidence="2">SemiSWEET transporter</fullName>
    </submittedName>
</protein>
<feature type="transmembrane region" description="Helical" evidence="1">
    <location>
        <begin position="37"/>
        <end position="58"/>
    </location>
</feature>
<evidence type="ECO:0000313" key="2">
    <source>
        <dbReference type="EMBL" id="MCK0196754.1"/>
    </source>
</evidence>
<evidence type="ECO:0000256" key="1">
    <source>
        <dbReference type="SAM" id="Phobius"/>
    </source>
</evidence>
<keyword evidence="1" id="KW-0812">Transmembrane</keyword>
<dbReference type="RefSeq" id="WP_247028141.1">
    <property type="nucleotide sequence ID" value="NZ_JALKCH010000004.1"/>
</dbReference>
<dbReference type="InterPro" id="IPR047662">
    <property type="entry name" value="SemiSWEET"/>
</dbReference>
<dbReference type="NCBIfam" id="NF037968">
    <property type="entry name" value="SemiSWEET_2"/>
    <property type="match status" value="1"/>
</dbReference>
<feature type="transmembrane region" description="Helical" evidence="1">
    <location>
        <begin position="64"/>
        <end position="83"/>
    </location>
</feature>
<keyword evidence="1" id="KW-0472">Membrane</keyword>
<dbReference type="Proteomes" id="UP001203284">
    <property type="component" value="Unassembled WGS sequence"/>
</dbReference>
<dbReference type="Pfam" id="PF03083">
    <property type="entry name" value="MtN3_slv"/>
    <property type="match status" value="1"/>
</dbReference>
<dbReference type="InterPro" id="IPR004316">
    <property type="entry name" value="SWEET_rpt"/>
</dbReference>
<dbReference type="EMBL" id="JALKCH010000004">
    <property type="protein sequence ID" value="MCK0196754.1"/>
    <property type="molecule type" value="Genomic_DNA"/>
</dbReference>
<comment type="caution">
    <text evidence="2">The sequence shown here is derived from an EMBL/GenBank/DDBJ whole genome shotgun (WGS) entry which is preliminary data.</text>
</comment>